<evidence type="ECO:0000313" key="11">
    <source>
        <dbReference type="EMBL" id="CAK8162714.1"/>
    </source>
</evidence>
<dbReference type="Gene3D" id="3.40.1440.10">
    <property type="entry name" value="GIY-YIG endonuclease"/>
    <property type="match status" value="1"/>
</dbReference>
<dbReference type="InterPro" id="IPR038476">
    <property type="entry name" value="UvrC_RNase_H_dom_sf"/>
</dbReference>
<dbReference type="PROSITE" id="PS50165">
    <property type="entry name" value="UVRC"/>
    <property type="match status" value="1"/>
</dbReference>
<dbReference type="InterPro" id="IPR001162">
    <property type="entry name" value="UvrC_RNase_H_dom"/>
</dbReference>
<dbReference type="SUPFAM" id="SSF47781">
    <property type="entry name" value="RuvA domain 2-like"/>
    <property type="match status" value="1"/>
</dbReference>
<dbReference type="Pfam" id="PF08459">
    <property type="entry name" value="UvrC_RNaseH_dom"/>
    <property type="match status" value="1"/>
</dbReference>
<gene>
    <name evidence="7 11" type="primary">uvrC</name>
    <name evidence="11" type="ORF">CAXC1_220026</name>
</gene>
<dbReference type="InterPro" id="IPR035901">
    <property type="entry name" value="GIY-YIG_endonuc_sf"/>
</dbReference>
<evidence type="ECO:0000256" key="4">
    <source>
        <dbReference type="ARBA" id="ARBA00022881"/>
    </source>
</evidence>
<keyword evidence="3 7" id="KW-0228">DNA excision</keyword>
<keyword evidence="8" id="KW-0472">Membrane</keyword>
<dbReference type="NCBIfam" id="TIGR00194">
    <property type="entry name" value="uvrC"/>
    <property type="match status" value="1"/>
</dbReference>
<protein>
    <recommendedName>
        <fullName evidence="7">UvrABC system protein C</fullName>
        <shortName evidence="7">Protein UvrC</shortName>
    </recommendedName>
    <alternativeName>
        <fullName evidence="7">Excinuclease ABC subunit C</fullName>
    </alternativeName>
</protein>
<keyword evidence="8" id="KW-0812">Transmembrane</keyword>
<dbReference type="PROSITE" id="PS50164">
    <property type="entry name" value="GIY_YIG"/>
    <property type="match status" value="1"/>
</dbReference>
<dbReference type="InterPro" id="IPR000305">
    <property type="entry name" value="GIY-YIG_endonuc"/>
</dbReference>
<dbReference type="Pfam" id="PF14520">
    <property type="entry name" value="HHH_5"/>
    <property type="match status" value="1"/>
</dbReference>
<feature type="domain" description="UvrC family homology region profile" evidence="10">
    <location>
        <begin position="261"/>
        <end position="486"/>
    </location>
</feature>
<evidence type="ECO:0000256" key="5">
    <source>
        <dbReference type="ARBA" id="ARBA00023204"/>
    </source>
</evidence>
<dbReference type="EMBL" id="CAWVOK010000014">
    <property type="protein sequence ID" value="CAK8162714.1"/>
    <property type="molecule type" value="Genomic_DNA"/>
</dbReference>
<dbReference type="SUPFAM" id="SSF82771">
    <property type="entry name" value="GIY-YIG endonuclease"/>
    <property type="match status" value="1"/>
</dbReference>
<keyword evidence="12" id="KW-1185">Reference proteome</keyword>
<sequence>MNNLHISTNNLKQQIANISNQPGVYKIISTNDEVLYIGKAKNLKKRLTSYTMPKKLDNRIQVMVSKASEIEVIFTDNEAQALILEACLIKSMQPVYNIKLCDDKNYPYIALSKNHPYPKIMKYRGERKKNLRYFGPFTCATNITLIISIIQKFFKIRVCSDAVFTSRNRPCLEYYINRCSAPCVGLIEKNAYIKNVLNAIKFLNGEISETKKELSNKMIGASEQMQYELANEYKNTITAIDDLYSVKSNTSVNPQILNADFIAIEFLDGFYCIQVFFFRNHCNTGNQVFFSQKTWEEEKEQILSTFIIQFYHIKAPAEKIYTNIKLTSTSIVEEALFTISASKHGQKNLSTIKYAEDKNILKTMNFVAKNAEAYLKNLIKKQKEVENILNILAKILNITYPINLIEAYDNSHNFGDCPVGAIIAADKNGFLKKMYKRFNIKTTTNNDYAMLREVLNRRFAKTNGTIPDLLLIDGGPGHAAVVNDTMKNLNITIPFLCIAKGINRNAGMEKFYTTDQKQVTINDKKTLFYLQHLRDEVHRFAISGYRKKKHQRITSSVLDKIPGIGLVRRNNLIKHFKSIDNIINASVAEISRTKGFSIFLAEKVHGFLKSGK</sequence>
<dbReference type="Gene3D" id="1.10.150.20">
    <property type="entry name" value="5' to 3' exonuclease, C-terminal subdomain"/>
    <property type="match status" value="1"/>
</dbReference>
<accession>A0ABP0ESC8</accession>
<evidence type="ECO:0000256" key="8">
    <source>
        <dbReference type="SAM" id="Phobius"/>
    </source>
</evidence>
<comment type="subunit">
    <text evidence="7">Interacts with UvrB in an incision complex.</text>
</comment>
<dbReference type="InterPro" id="IPR004791">
    <property type="entry name" value="UvrC"/>
</dbReference>
<dbReference type="HAMAP" id="MF_00203">
    <property type="entry name" value="UvrC"/>
    <property type="match status" value="1"/>
</dbReference>
<evidence type="ECO:0000256" key="7">
    <source>
        <dbReference type="HAMAP-Rule" id="MF_00203"/>
    </source>
</evidence>
<name>A0ABP0ESC8_9RICK</name>
<comment type="caution">
    <text evidence="11">The sequence shown here is derived from an EMBL/GenBank/DDBJ whole genome shotgun (WGS) entry which is preliminary data.</text>
</comment>
<keyword evidence="2 7" id="KW-0227">DNA damage</keyword>
<dbReference type="InterPro" id="IPR010994">
    <property type="entry name" value="RuvA_2-like"/>
</dbReference>
<evidence type="ECO:0000256" key="2">
    <source>
        <dbReference type="ARBA" id="ARBA00022763"/>
    </source>
</evidence>
<dbReference type="RefSeq" id="WP_338363774.1">
    <property type="nucleotide sequence ID" value="NZ_CAWVOK010000014.1"/>
</dbReference>
<dbReference type="PANTHER" id="PTHR30562:SF1">
    <property type="entry name" value="UVRABC SYSTEM PROTEIN C"/>
    <property type="match status" value="1"/>
</dbReference>
<comment type="subcellular location">
    <subcellularLocation>
        <location evidence="7">Cytoplasm</location>
    </subcellularLocation>
</comment>
<evidence type="ECO:0000313" key="12">
    <source>
        <dbReference type="Proteomes" id="UP001314181"/>
    </source>
</evidence>
<keyword evidence="5 7" id="KW-0234">DNA repair</keyword>
<keyword evidence="1 7" id="KW-0963">Cytoplasm</keyword>
<proteinExistence type="inferred from homology"/>
<dbReference type="Pfam" id="PF01541">
    <property type="entry name" value="GIY-YIG"/>
    <property type="match status" value="1"/>
</dbReference>
<dbReference type="Pfam" id="PF02151">
    <property type="entry name" value="UVR"/>
    <property type="match status" value="1"/>
</dbReference>
<keyword evidence="4 7" id="KW-0267">Excision nuclease</keyword>
<dbReference type="Pfam" id="PF22920">
    <property type="entry name" value="UvrC_RNaseH"/>
    <property type="match status" value="1"/>
</dbReference>
<keyword evidence="8" id="KW-1133">Transmembrane helix</keyword>
<dbReference type="PANTHER" id="PTHR30562">
    <property type="entry name" value="UVRC/OXIDOREDUCTASE"/>
    <property type="match status" value="1"/>
</dbReference>
<keyword evidence="6 7" id="KW-0742">SOS response</keyword>
<evidence type="ECO:0000256" key="1">
    <source>
        <dbReference type="ARBA" id="ARBA00022490"/>
    </source>
</evidence>
<evidence type="ECO:0000259" key="10">
    <source>
        <dbReference type="PROSITE" id="PS50165"/>
    </source>
</evidence>
<comment type="function">
    <text evidence="7">The UvrABC repair system catalyzes the recognition and processing of DNA lesions. UvrC both incises the 5' and 3' sides of the lesion. The N-terminal half is responsible for the 3' incision and the C-terminal half is responsible for the 5' incision.</text>
</comment>
<dbReference type="InterPro" id="IPR036876">
    <property type="entry name" value="UVR_dom_sf"/>
</dbReference>
<evidence type="ECO:0000259" key="9">
    <source>
        <dbReference type="PROSITE" id="PS50164"/>
    </source>
</evidence>
<evidence type="ECO:0000256" key="3">
    <source>
        <dbReference type="ARBA" id="ARBA00022769"/>
    </source>
</evidence>
<comment type="similarity">
    <text evidence="7">Belongs to the UvrC family.</text>
</comment>
<dbReference type="CDD" id="cd10434">
    <property type="entry name" value="GIY-YIG_UvrC_Cho"/>
    <property type="match status" value="1"/>
</dbReference>
<dbReference type="Proteomes" id="UP001314181">
    <property type="component" value="Unassembled WGS sequence"/>
</dbReference>
<dbReference type="SUPFAM" id="SSF46600">
    <property type="entry name" value="C-terminal UvrC-binding domain of UvrB"/>
    <property type="match status" value="1"/>
</dbReference>
<reference evidence="11 12" key="1">
    <citation type="submission" date="2024-01" db="EMBL/GenBank/DDBJ databases">
        <authorList>
            <person name="Kunselman E."/>
        </authorList>
    </citation>
    <scope>NUCLEOTIDE SEQUENCE [LARGE SCALE GENOMIC DNA]</scope>
    <source>
        <strain evidence="11">2 abalone samples</strain>
    </source>
</reference>
<feature type="domain" description="GIY-YIG" evidence="9">
    <location>
        <begin position="20"/>
        <end position="98"/>
    </location>
</feature>
<evidence type="ECO:0000256" key="6">
    <source>
        <dbReference type="ARBA" id="ARBA00023236"/>
    </source>
</evidence>
<dbReference type="SMART" id="SM00465">
    <property type="entry name" value="GIYc"/>
    <property type="match status" value="1"/>
</dbReference>
<dbReference type="InterPro" id="IPR047296">
    <property type="entry name" value="GIY-YIG_UvrC_Cho"/>
</dbReference>
<feature type="transmembrane region" description="Helical" evidence="8">
    <location>
        <begin position="131"/>
        <end position="150"/>
    </location>
</feature>
<dbReference type="InterPro" id="IPR001943">
    <property type="entry name" value="UVR_dom"/>
</dbReference>
<organism evidence="11 12">
    <name type="scientific">Candidatus Xenohaliotis californiensis</name>
    <dbReference type="NCBI Taxonomy" id="84677"/>
    <lineage>
        <taxon>Bacteria</taxon>
        <taxon>Pseudomonadati</taxon>
        <taxon>Pseudomonadota</taxon>
        <taxon>Alphaproteobacteria</taxon>
        <taxon>Rickettsiales</taxon>
        <taxon>Anaplasmataceae</taxon>
        <taxon>Candidatus Xenohaliotis</taxon>
    </lineage>
</organism>
<dbReference type="Gene3D" id="3.30.420.340">
    <property type="entry name" value="UvrC, RNAse H endonuclease domain"/>
    <property type="match status" value="1"/>
</dbReference>
<dbReference type="InterPro" id="IPR050066">
    <property type="entry name" value="UvrABC_protein_C"/>
</dbReference>